<dbReference type="EMBL" id="CP038797">
    <property type="protein sequence ID" value="QIV79795.1"/>
    <property type="molecule type" value="Genomic_DNA"/>
</dbReference>
<gene>
    <name evidence="1" type="ORF">EXE63_01460</name>
</gene>
<name>A0A6H0S0E4_9MYCO</name>
<protein>
    <submittedName>
        <fullName evidence="1">Uncharacterized protein</fullName>
    </submittedName>
</protein>
<accession>A0A6H0S0E4</accession>
<sequence>MTVMDNVHRTDWLISDLDCRAYRYRARSSRLHSATEALQDLLAGSGNTPAAALLHFAREATDAESRALTRGLKERPASR</sequence>
<keyword evidence="1" id="KW-0614">Plasmid</keyword>
<dbReference type="AlphaFoldDB" id="A0A6H0S0E4"/>
<evidence type="ECO:0000313" key="1">
    <source>
        <dbReference type="EMBL" id="QIV79795.1"/>
    </source>
</evidence>
<geneLocation type="plasmid" evidence="1 2">
    <name>unnamed1</name>
</geneLocation>
<dbReference type="RefSeq" id="WP_168140543.1">
    <property type="nucleotide sequence ID" value="NZ_CP038797.1"/>
</dbReference>
<evidence type="ECO:0000313" key="2">
    <source>
        <dbReference type="Proteomes" id="UP000501849"/>
    </source>
</evidence>
<dbReference type="KEGG" id="mfre:EXE63_01460"/>
<proteinExistence type="predicted"/>
<dbReference type="Proteomes" id="UP000501849">
    <property type="component" value="Plasmid unnamed1"/>
</dbReference>
<keyword evidence="2" id="KW-1185">Reference proteome</keyword>
<organism evidence="1 2">
    <name type="scientific">Mycolicibacterium frederiksbergense</name>
    <dbReference type="NCBI Taxonomy" id="117567"/>
    <lineage>
        <taxon>Bacteria</taxon>
        <taxon>Bacillati</taxon>
        <taxon>Actinomycetota</taxon>
        <taxon>Actinomycetes</taxon>
        <taxon>Mycobacteriales</taxon>
        <taxon>Mycobacteriaceae</taxon>
        <taxon>Mycolicibacterium</taxon>
    </lineage>
</organism>
<reference evidence="1 2" key="1">
    <citation type="submission" date="2019-04" db="EMBL/GenBank/DDBJ databases">
        <title>Draft, Whole-Genome Sequence of the Anthracene-degrading Mycobacterium frederiksbergense LB501T, Isolated from a Polycyclic Aromatic Hydrocarbon (PAH)-Contaminated Soil.</title>
        <authorList>
            <person name="Augelletti F."/>
        </authorList>
    </citation>
    <scope>NUCLEOTIDE SEQUENCE [LARGE SCALE GENOMIC DNA]</scope>
    <source>
        <strain evidence="1 2">LB 501T</strain>
        <plasmid evidence="1 2">unnamed1</plasmid>
    </source>
</reference>